<protein>
    <submittedName>
        <fullName evidence="2">Uncharacterized protein</fullName>
    </submittedName>
</protein>
<dbReference type="EMBL" id="JACDQQ010000298">
    <property type="protein sequence ID" value="MBA0083942.1"/>
    <property type="molecule type" value="Genomic_DNA"/>
</dbReference>
<evidence type="ECO:0000313" key="3">
    <source>
        <dbReference type="Proteomes" id="UP000567293"/>
    </source>
</evidence>
<gene>
    <name evidence="2" type="ORF">HRJ53_03005</name>
</gene>
<sequence length="75" mass="8689">MNPEKLPRLFRSVEGYFVHCDHCQGLKYIGGMKCAKCEGEGWLFVVEKFNREVGRRVLAILIVIILCVLLLFIFK</sequence>
<comment type="caution">
    <text evidence="2">The sequence shown here is derived from an EMBL/GenBank/DDBJ whole genome shotgun (WGS) entry which is preliminary data.</text>
</comment>
<dbReference type="SUPFAM" id="SSF57938">
    <property type="entry name" value="DnaJ/Hsp40 cysteine-rich domain"/>
    <property type="match status" value="1"/>
</dbReference>
<organism evidence="2 3">
    <name type="scientific">Candidatus Acidiferrum panamense</name>
    <dbReference type="NCBI Taxonomy" id="2741543"/>
    <lineage>
        <taxon>Bacteria</taxon>
        <taxon>Pseudomonadati</taxon>
        <taxon>Acidobacteriota</taxon>
        <taxon>Terriglobia</taxon>
        <taxon>Candidatus Acidiferrales</taxon>
        <taxon>Candidatus Acidiferrum</taxon>
    </lineage>
</organism>
<proteinExistence type="predicted"/>
<dbReference type="InterPro" id="IPR036410">
    <property type="entry name" value="HSP_DnaJ_Cys-rich_dom_sf"/>
</dbReference>
<keyword evidence="1" id="KW-0812">Transmembrane</keyword>
<accession>A0A7V8SVT1</accession>
<feature type="transmembrane region" description="Helical" evidence="1">
    <location>
        <begin position="57"/>
        <end position="74"/>
    </location>
</feature>
<reference evidence="2" key="1">
    <citation type="submission" date="2020-06" db="EMBL/GenBank/DDBJ databases">
        <title>Legume-microbial interactions unlock mineral nutrients during tropical forest succession.</title>
        <authorList>
            <person name="Epihov D.Z."/>
        </authorList>
    </citation>
    <scope>NUCLEOTIDE SEQUENCE [LARGE SCALE GENOMIC DNA]</scope>
    <source>
        <strain evidence="2">Pan2503</strain>
    </source>
</reference>
<dbReference type="Proteomes" id="UP000567293">
    <property type="component" value="Unassembled WGS sequence"/>
</dbReference>
<name>A0A7V8SVT1_9BACT</name>
<evidence type="ECO:0000313" key="2">
    <source>
        <dbReference type="EMBL" id="MBA0083942.1"/>
    </source>
</evidence>
<evidence type="ECO:0000256" key="1">
    <source>
        <dbReference type="SAM" id="Phobius"/>
    </source>
</evidence>
<keyword evidence="3" id="KW-1185">Reference proteome</keyword>
<dbReference type="AlphaFoldDB" id="A0A7V8SVT1"/>
<keyword evidence="1" id="KW-0472">Membrane</keyword>
<keyword evidence="1" id="KW-1133">Transmembrane helix</keyword>